<feature type="transmembrane region" description="Helical" evidence="1">
    <location>
        <begin position="33"/>
        <end position="52"/>
    </location>
</feature>
<name>A0A5E7QJQ2_PSEFL</name>
<dbReference type="PANTHER" id="PTHR23542:SF1">
    <property type="entry name" value="MAJOR FACILITATOR SUPERFAMILY (MFS) PROFILE DOMAIN-CONTAINING PROTEIN"/>
    <property type="match status" value="1"/>
</dbReference>
<reference evidence="2 3" key="1">
    <citation type="submission" date="2019-09" db="EMBL/GenBank/DDBJ databases">
        <authorList>
            <person name="Chandra G."/>
            <person name="Truman W A."/>
        </authorList>
    </citation>
    <scope>NUCLEOTIDE SEQUENCE [LARGE SCALE GENOMIC DNA]</scope>
    <source>
        <strain evidence="2">PS880</strain>
    </source>
</reference>
<keyword evidence="1" id="KW-0812">Transmembrane</keyword>
<keyword evidence="1" id="KW-0472">Membrane</keyword>
<dbReference type="PANTHER" id="PTHR23542">
    <property type="match status" value="1"/>
</dbReference>
<dbReference type="SUPFAM" id="SSF103473">
    <property type="entry name" value="MFS general substrate transporter"/>
    <property type="match status" value="1"/>
</dbReference>
<protein>
    <recommendedName>
        <fullName evidence="4">Major facilitator superfamily (MFS) profile domain-containing protein</fullName>
    </recommendedName>
</protein>
<accession>A0A5E7QJQ2</accession>
<feature type="transmembrane region" description="Helical" evidence="1">
    <location>
        <begin position="58"/>
        <end position="82"/>
    </location>
</feature>
<proteinExistence type="predicted"/>
<evidence type="ECO:0000313" key="2">
    <source>
        <dbReference type="EMBL" id="VVP61698.1"/>
    </source>
</evidence>
<sequence length="98" mass="9868">MLFIAGISFAPTMVVVMKSGTIIIPASRMTEGLTWVTTGISIGVALGGMLAGPEIDAYGARAGFGVAIGAGVMMMVVVLIGLRTLAAASTTNIESAYS</sequence>
<evidence type="ECO:0008006" key="4">
    <source>
        <dbReference type="Google" id="ProtNLM"/>
    </source>
</evidence>
<evidence type="ECO:0000256" key="1">
    <source>
        <dbReference type="SAM" id="Phobius"/>
    </source>
</evidence>
<feature type="transmembrane region" description="Helical" evidence="1">
    <location>
        <begin position="6"/>
        <end position="26"/>
    </location>
</feature>
<evidence type="ECO:0000313" key="3">
    <source>
        <dbReference type="Proteomes" id="UP000375525"/>
    </source>
</evidence>
<dbReference type="Proteomes" id="UP000375525">
    <property type="component" value="Unassembled WGS sequence"/>
</dbReference>
<dbReference type="InterPro" id="IPR036259">
    <property type="entry name" value="MFS_trans_sf"/>
</dbReference>
<keyword evidence="1" id="KW-1133">Transmembrane helix</keyword>
<organism evidence="2 3">
    <name type="scientific">Pseudomonas fluorescens</name>
    <dbReference type="NCBI Taxonomy" id="294"/>
    <lineage>
        <taxon>Bacteria</taxon>
        <taxon>Pseudomonadati</taxon>
        <taxon>Pseudomonadota</taxon>
        <taxon>Gammaproteobacteria</taxon>
        <taxon>Pseudomonadales</taxon>
        <taxon>Pseudomonadaceae</taxon>
        <taxon>Pseudomonas</taxon>
    </lineage>
</organism>
<gene>
    <name evidence="2" type="ORF">PS880_06321</name>
</gene>
<dbReference type="AlphaFoldDB" id="A0A5E7QJQ2"/>
<dbReference type="EMBL" id="CABVIH010000115">
    <property type="protein sequence ID" value="VVP61698.1"/>
    <property type="molecule type" value="Genomic_DNA"/>
</dbReference>